<organism evidence="7 8">
    <name type="scientific">Puccinia sorghi</name>
    <dbReference type="NCBI Taxonomy" id="27349"/>
    <lineage>
        <taxon>Eukaryota</taxon>
        <taxon>Fungi</taxon>
        <taxon>Dikarya</taxon>
        <taxon>Basidiomycota</taxon>
        <taxon>Pucciniomycotina</taxon>
        <taxon>Pucciniomycetes</taxon>
        <taxon>Pucciniales</taxon>
        <taxon>Pucciniaceae</taxon>
        <taxon>Puccinia</taxon>
    </lineage>
</organism>
<evidence type="ECO:0000256" key="3">
    <source>
        <dbReference type="ARBA" id="ARBA00022771"/>
    </source>
</evidence>
<dbReference type="EMBL" id="LAVV01008280">
    <property type="protein sequence ID" value="KNZ53220.1"/>
    <property type="molecule type" value="Genomic_DNA"/>
</dbReference>
<dbReference type="GO" id="GO:0005634">
    <property type="term" value="C:nucleus"/>
    <property type="evidence" value="ECO:0007669"/>
    <property type="project" value="UniProtKB-SubCell"/>
</dbReference>
<keyword evidence="3" id="KW-0863">Zinc-finger</keyword>
<dbReference type="InterPro" id="IPR052035">
    <property type="entry name" value="ZnF_BED_domain_contain"/>
</dbReference>
<comment type="caution">
    <text evidence="7">The sequence shown here is derived from an EMBL/GenBank/DDBJ whole genome shotgun (WGS) entry which is preliminary data.</text>
</comment>
<dbReference type="VEuPathDB" id="FungiDB:VP01_32g1"/>
<dbReference type="PANTHER" id="PTHR46481:SF10">
    <property type="entry name" value="ZINC FINGER BED DOMAIN-CONTAINING PROTEIN 39"/>
    <property type="match status" value="1"/>
</dbReference>
<dbReference type="InterPro" id="IPR012337">
    <property type="entry name" value="RNaseH-like_sf"/>
</dbReference>
<dbReference type="Proteomes" id="UP000037035">
    <property type="component" value="Unassembled WGS sequence"/>
</dbReference>
<proteinExistence type="predicted"/>
<dbReference type="OrthoDB" id="4837779at2759"/>
<evidence type="ECO:0000256" key="4">
    <source>
        <dbReference type="ARBA" id="ARBA00022833"/>
    </source>
</evidence>
<keyword evidence="2" id="KW-0479">Metal-binding</keyword>
<feature type="compositionally biased region" description="Polar residues" evidence="6">
    <location>
        <begin position="1"/>
        <end position="11"/>
    </location>
</feature>
<feature type="compositionally biased region" description="Basic and acidic residues" evidence="6">
    <location>
        <begin position="28"/>
        <end position="38"/>
    </location>
</feature>
<dbReference type="STRING" id="27349.A0A0L6UZA2"/>
<evidence type="ECO:0008006" key="9">
    <source>
        <dbReference type="Google" id="ProtNLM"/>
    </source>
</evidence>
<evidence type="ECO:0000313" key="7">
    <source>
        <dbReference type="EMBL" id="KNZ53220.1"/>
    </source>
</evidence>
<evidence type="ECO:0000256" key="1">
    <source>
        <dbReference type="ARBA" id="ARBA00004123"/>
    </source>
</evidence>
<keyword evidence="8" id="KW-1185">Reference proteome</keyword>
<dbReference type="SUPFAM" id="SSF53098">
    <property type="entry name" value="Ribonuclease H-like"/>
    <property type="match status" value="1"/>
</dbReference>
<reference evidence="7 8" key="1">
    <citation type="submission" date="2015-08" db="EMBL/GenBank/DDBJ databases">
        <title>Next Generation Sequencing and Analysis of the Genome of Puccinia sorghi L Schw, the Causal Agent of Maize Common Rust.</title>
        <authorList>
            <person name="Rochi L."/>
            <person name="Burguener G."/>
            <person name="Darino M."/>
            <person name="Turjanski A."/>
            <person name="Kreff E."/>
            <person name="Dieguez M.J."/>
            <person name="Sacco F."/>
        </authorList>
    </citation>
    <scope>NUCLEOTIDE SEQUENCE [LARGE SCALE GENOMIC DNA]</scope>
    <source>
        <strain evidence="7 8">RO10H11247</strain>
    </source>
</reference>
<protein>
    <recommendedName>
        <fullName evidence="9">HAT C-terminal dimerisation domain-containing protein</fullName>
    </recommendedName>
</protein>
<dbReference type="PANTHER" id="PTHR46481">
    <property type="entry name" value="ZINC FINGER BED DOMAIN-CONTAINING PROTEIN 4"/>
    <property type="match status" value="1"/>
</dbReference>
<evidence type="ECO:0000256" key="6">
    <source>
        <dbReference type="SAM" id="MobiDB-lite"/>
    </source>
</evidence>
<dbReference type="AlphaFoldDB" id="A0A0L6UZA2"/>
<sequence length="265" mass="29571">MGAYQKSNPKWQENRLPATVQNPEPGPEAEKPQVKPEIKASQSTQKSWVWKCFVDESKLEKNKIAMEAHYLHNSHSHHIKNVFKNINQIIFTLDAWASPNTISFLAITVHATTNSWDLTDVAIGMPQVHSPSYNITDSLVKTTADNTSNNSNLAARVEKILDGQFMSSEHLLGCMAHVINLAAKDGLQAFGFNTNTPYSELALEQMDNPIHISNITNQPDGVNFNLQKVISCCGVPFVLQCQKHMADCEQMSACTRHSLQEEEVL</sequence>
<dbReference type="GO" id="GO:0008270">
    <property type="term" value="F:zinc ion binding"/>
    <property type="evidence" value="ECO:0007669"/>
    <property type="project" value="UniProtKB-KW"/>
</dbReference>
<keyword evidence="4" id="KW-0862">Zinc</keyword>
<comment type="subcellular location">
    <subcellularLocation>
        <location evidence="1">Nucleus</location>
    </subcellularLocation>
</comment>
<evidence type="ECO:0000313" key="8">
    <source>
        <dbReference type="Proteomes" id="UP000037035"/>
    </source>
</evidence>
<name>A0A0L6UZA2_9BASI</name>
<evidence type="ECO:0000256" key="5">
    <source>
        <dbReference type="ARBA" id="ARBA00023242"/>
    </source>
</evidence>
<keyword evidence="5" id="KW-0539">Nucleus</keyword>
<accession>A0A0L6UZA2</accession>
<gene>
    <name evidence="7" type="ORF">VP01_32g1</name>
</gene>
<feature type="region of interest" description="Disordered" evidence="6">
    <location>
        <begin position="1"/>
        <end position="40"/>
    </location>
</feature>
<evidence type="ECO:0000256" key="2">
    <source>
        <dbReference type="ARBA" id="ARBA00022723"/>
    </source>
</evidence>